<gene>
    <name evidence="3" type="primary">yfmH</name>
    <name evidence="3" type="ORF">ACFPU1_04795</name>
</gene>
<reference evidence="4" key="1">
    <citation type="journal article" date="2019" name="Int. J. Syst. Evol. Microbiol.">
        <title>The Global Catalogue of Microorganisms (GCM) 10K type strain sequencing project: providing services to taxonomists for standard genome sequencing and annotation.</title>
        <authorList>
            <consortium name="The Broad Institute Genomics Platform"/>
            <consortium name="The Broad Institute Genome Sequencing Center for Infectious Disease"/>
            <person name="Wu L."/>
            <person name="Ma J."/>
        </authorList>
    </citation>
    <scope>NUCLEOTIDE SEQUENCE [LARGE SCALE GENOMIC DNA]</scope>
    <source>
        <strain evidence="4">CECT 7184</strain>
    </source>
</reference>
<dbReference type="Pfam" id="PF00675">
    <property type="entry name" value="Peptidase_M16"/>
    <property type="match status" value="1"/>
</dbReference>
<dbReference type="Proteomes" id="UP001596142">
    <property type="component" value="Unassembled WGS sequence"/>
</dbReference>
<dbReference type="InterPro" id="IPR050361">
    <property type="entry name" value="MPP/UQCRC_Complex"/>
</dbReference>
<dbReference type="SUPFAM" id="SSF63411">
    <property type="entry name" value="LuxS/MPP-like metallohydrolase"/>
    <property type="match status" value="2"/>
</dbReference>
<dbReference type="PANTHER" id="PTHR11851:SF134">
    <property type="entry name" value="ZINC-DEPENDENT PROTEASE"/>
    <property type="match status" value="1"/>
</dbReference>
<dbReference type="NCBIfam" id="NF047421">
    <property type="entry name" value="YfmH_fam"/>
    <property type="match status" value="1"/>
</dbReference>
<evidence type="ECO:0000313" key="3">
    <source>
        <dbReference type="EMBL" id="MFC5712087.1"/>
    </source>
</evidence>
<feature type="domain" description="Peptidase M16 N-terminal" evidence="1">
    <location>
        <begin position="64"/>
        <end position="176"/>
    </location>
</feature>
<accession>A0ABW0YMX5</accession>
<dbReference type="RefSeq" id="WP_054635345.1">
    <property type="nucleotide sequence ID" value="NZ_JBHSOZ010000003.1"/>
</dbReference>
<evidence type="ECO:0000313" key="4">
    <source>
        <dbReference type="Proteomes" id="UP001596142"/>
    </source>
</evidence>
<dbReference type="Gene3D" id="3.30.830.10">
    <property type="entry name" value="Metalloenzyme, LuxS/M16 peptidase-like"/>
    <property type="match status" value="2"/>
</dbReference>
<evidence type="ECO:0000259" key="2">
    <source>
        <dbReference type="Pfam" id="PF05193"/>
    </source>
</evidence>
<dbReference type="InterPro" id="IPR011765">
    <property type="entry name" value="Pept_M16_N"/>
</dbReference>
<dbReference type="InterPro" id="IPR011249">
    <property type="entry name" value="Metalloenz_LuxS/M16"/>
</dbReference>
<keyword evidence="4" id="KW-1185">Reference proteome</keyword>
<proteinExistence type="predicted"/>
<evidence type="ECO:0000259" key="1">
    <source>
        <dbReference type="Pfam" id="PF00675"/>
    </source>
</evidence>
<protein>
    <submittedName>
        <fullName evidence="3">EF-P 5-aminopentanol modification-associated protein YfmH</fullName>
    </submittedName>
</protein>
<dbReference type="EMBL" id="JBHSOZ010000003">
    <property type="protein sequence ID" value="MFC5712087.1"/>
    <property type="molecule type" value="Genomic_DNA"/>
</dbReference>
<organism evidence="3 4">
    <name type="scientific">Thalassorhabdus alkalitolerans</name>
    <dbReference type="NCBI Taxonomy" id="2282697"/>
    <lineage>
        <taxon>Bacteria</taxon>
        <taxon>Bacillati</taxon>
        <taxon>Bacillota</taxon>
        <taxon>Bacilli</taxon>
        <taxon>Bacillales</taxon>
        <taxon>Bacillaceae</taxon>
        <taxon>Thalassorhabdus</taxon>
    </lineage>
</organism>
<comment type="caution">
    <text evidence="3">The sequence shown here is derived from an EMBL/GenBank/DDBJ whole genome shotgun (WGS) entry which is preliminary data.</text>
</comment>
<dbReference type="InterPro" id="IPR007863">
    <property type="entry name" value="Peptidase_M16_C"/>
</dbReference>
<dbReference type="Pfam" id="PF05193">
    <property type="entry name" value="Peptidase_M16_C"/>
    <property type="match status" value="1"/>
</dbReference>
<name>A0ABW0YMX5_9BACI</name>
<sequence length="434" mass="49950">MAEKQTFDQLKETLYQEKLDNGLSVYVLPKKGFNKTYATFTTNYGAVDNHFVPLGENEKVKVPDGIAHFLEHKMFEDEKGDVFQVFGEQGASANAFTSFTRTAYLFSSTQEVKKNLTTLLNFVQHPYFTEQSVEKEKGIIGQEIKMYEDNSDWRVFFNLLDNMYHNHPVKIDIAGTIDSIDKITKDDLYTCYNTFYHPSNMALFIVGPVEPEEILQLVRDNQGEKEFKEPEEIERFLAEEPENVRREKEVLPMSVNTPKCLVGYKEPDPKKQGKELLRYELSLQIILELMFGQGSETYQQLYKEGLIDDSFSFDYTGEKTFAFSVIGGDTKDPDALAQKIQEAVRSMKQEGINEEEVERIRKKKIGSFLKQLNSPEFIANQFTRYLFNEMHLYDVIPVLEELTSKDLEAALTEHFGEDQCTISQVVGKKAEESA</sequence>
<dbReference type="PANTHER" id="PTHR11851">
    <property type="entry name" value="METALLOPROTEASE"/>
    <property type="match status" value="1"/>
</dbReference>
<feature type="domain" description="Peptidase M16 C-terminal" evidence="2">
    <location>
        <begin position="182"/>
        <end position="363"/>
    </location>
</feature>